<name>A0AAD8TG43_LOLMU</name>
<feature type="compositionally biased region" description="Low complexity" evidence="1">
    <location>
        <begin position="710"/>
        <end position="726"/>
    </location>
</feature>
<dbReference type="Pfam" id="PF13966">
    <property type="entry name" value="zf-RVT"/>
    <property type="match status" value="1"/>
</dbReference>
<dbReference type="EMBL" id="JAUUTY010000002">
    <property type="protein sequence ID" value="KAK1681237.1"/>
    <property type="molecule type" value="Genomic_DNA"/>
</dbReference>
<feature type="region of interest" description="Disordered" evidence="1">
    <location>
        <begin position="553"/>
        <end position="586"/>
    </location>
</feature>
<evidence type="ECO:0000259" key="2">
    <source>
        <dbReference type="Pfam" id="PF13966"/>
    </source>
</evidence>
<feature type="region of interest" description="Disordered" evidence="1">
    <location>
        <begin position="663"/>
        <end position="726"/>
    </location>
</feature>
<evidence type="ECO:0000256" key="1">
    <source>
        <dbReference type="SAM" id="MobiDB-lite"/>
    </source>
</evidence>
<feature type="domain" description="Reverse transcriptase zinc-binding" evidence="2">
    <location>
        <begin position="67"/>
        <end position="152"/>
    </location>
</feature>
<evidence type="ECO:0000313" key="3">
    <source>
        <dbReference type="EMBL" id="KAK1681237.1"/>
    </source>
</evidence>
<protein>
    <recommendedName>
        <fullName evidence="2">Reverse transcriptase zinc-binding domain-containing protein</fullName>
    </recommendedName>
</protein>
<dbReference type="InterPro" id="IPR026960">
    <property type="entry name" value="RVT-Znf"/>
</dbReference>
<comment type="caution">
    <text evidence="3">The sequence shown here is derived from an EMBL/GenBank/DDBJ whole genome shotgun (WGS) entry which is preliminary data.</text>
</comment>
<feature type="compositionally biased region" description="Pro residues" evidence="1">
    <location>
        <begin position="556"/>
        <end position="585"/>
    </location>
</feature>
<reference evidence="3" key="1">
    <citation type="submission" date="2023-07" db="EMBL/GenBank/DDBJ databases">
        <title>A chromosome-level genome assembly of Lolium multiflorum.</title>
        <authorList>
            <person name="Chen Y."/>
            <person name="Copetti D."/>
            <person name="Kolliker R."/>
            <person name="Studer B."/>
        </authorList>
    </citation>
    <scope>NUCLEOTIDE SEQUENCE</scope>
    <source>
        <strain evidence="3">02402/16</strain>
        <tissue evidence="3">Leaf</tissue>
    </source>
</reference>
<feature type="compositionally biased region" description="Basic residues" evidence="1">
    <location>
        <begin position="692"/>
        <end position="701"/>
    </location>
</feature>
<accession>A0AAD8TG43</accession>
<feature type="compositionally biased region" description="Basic residues" evidence="1">
    <location>
        <begin position="663"/>
        <end position="685"/>
    </location>
</feature>
<keyword evidence="4" id="KW-1185">Reference proteome</keyword>
<dbReference type="Proteomes" id="UP001231189">
    <property type="component" value="Unassembled WGS sequence"/>
</dbReference>
<proteinExistence type="predicted"/>
<organism evidence="3 4">
    <name type="scientific">Lolium multiflorum</name>
    <name type="common">Italian ryegrass</name>
    <name type="synonym">Lolium perenne subsp. multiflorum</name>
    <dbReference type="NCBI Taxonomy" id="4521"/>
    <lineage>
        <taxon>Eukaryota</taxon>
        <taxon>Viridiplantae</taxon>
        <taxon>Streptophyta</taxon>
        <taxon>Embryophyta</taxon>
        <taxon>Tracheophyta</taxon>
        <taxon>Spermatophyta</taxon>
        <taxon>Magnoliopsida</taxon>
        <taxon>Liliopsida</taxon>
        <taxon>Poales</taxon>
        <taxon>Poaceae</taxon>
        <taxon>BOP clade</taxon>
        <taxon>Pooideae</taxon>
        <taxon>Poodae</taxon>
        <taxon>Poeae</taxon>
        <taxon>Poeae Chloroplast Group 2 (Poeae type)</taxon>
        <taxon>Loliodinae</taxon>
        <taxon>Loliinae</taxon>
        <taxon>Lolium</taxon>
    </lineage>
</organism>
<dbReference type="AlphaFoldDB" id="A0AAD8TG43"/>
<feature type="region of interest" description="Disordered" evidence="1">
    <location>
        <begin position="409"/>
        <end position="453"/>
    </location>
</feature>
<sequence>MVPTRRKNTRRVAEALEDDGWIDDIQGVMTVELWTQCMRLWEAVETVERDVLSADHIEWKGASSGVYSARDTYKMLCTGSVRWSMSKPVWGSFSPTKGKMFAWLALRYRLWTSDRRATHGLQDRPDACYTCLQEEDNVDHILTLCPYSRQVWCRVLCSAELQITDPGSVGNLQRWWTEARKRVRRCDRRRFDFMVICTAWTIWKQRNDRAFGNIREQKSVELMRVCIEGVDSGGQCFRVCAASFAINGAAACSARALAGAAGLLRRFQWHRIPRAAAHKSPPAAFLLPPHLHSHHHRRSAMGKKNDFEASGSGTKKIPLPVTVGRLMHGKWMPCDDAWSGVQLPGGWRLSCRRVPIPPVPAREPDRTAEIRRRRRYLPADLRDDPAYAIDSELWRTYLSTETDRRRRAGFMGDRDYPFGPAPSARRQQTPTRRQQARTRRQQTQHNDADDDDEAYAVYDGDDDYVEALAYHSEEVKDDSDDYVVVVFHEWQQALAEGRNFDFPDNMTDDEMAKVAVLVSEHDAPVQPPLPRYATAVMPPGLSADEALRQALLESAAPPPPPPQPQHWAPPPPPQPQAWALPPQPQPQHWAPLIRSTLAPESIVLRRTTLRRHQPSTCFLARPGSINLDFFLRENLLLSASHLPLGVPNGRVLIARISLHRHHSRSTGLHRRHNHSTGRLHRRHSRSLLNLEHRRRRARRTLPRMPTGLGSYRSSSCSTATSSSDEE</sequence>
<evidence type="ECO:0000313" key="4">
    <source>
        <dbReference type="Proteomes" id="UP001231189"/>
    </source>
</evidence>
<gene>
    <name evidence="3" type="ORF">QYE76_042085</name>
</gene>